<feature type="non-terminal residue" evidence="1">
    <location>
        <position position="1"/>
    </location>
</feature>
<sequence length="67" mass="7947">LRWWQPRHNGTGHDQWALDHVEVVLDEKSYIASKPDQTFMTNHSAACIERHFLTCVIFHYLLSLVFH</sequence>
<accession>A0A2J8JU81</accession>
<dbReference type="Proteomes" id="UP000236370">
    <property type="component" value="Unassembled WGS sequence"/>
</dbReference>
<organism evidence="1 2">
    <name type="scientific">Pan troglodytes</name>
    <name type="common">Chimpanzee</name>
    <dbReference type="NCBI Taxonomy" id="9598"/>
    <lineage>
        <taxon>Eukaryota</taxon>
        <taxon>Metazoa</taxon>
        <taxon>Chordata</taxon>
        <taxon>Craniata</taxon>
        <taxon>Vertebrata</taxon>
        <taxon>Euteleostomi</taxon>
        <taxon>Mammalia</taxon>
        <taxon>Eutheria</taxon>
        <taxon>Euarchontoglires</taxon>
        <taxon>Primates</taxon>
        <taxon>Haplorrhini</taxon>
        <taxon>Catarrhini</taxon>
        <taxon>Hominidae</taxon>
        <taxon>Pan</taxon>
    </lineage>
</organism>
<reference evidence="1 2" key="1">
    <citation type="submission" date="2017-12" db="EMBL/GenBank/DDBJ databases">
        <title>High-resolution comparative analysis of great ape genomes.</title>
        <authorList>
            <person name="Pollen A."/>
            <person name="Hastie A."/>
            <person name="Hormozdiari F."/>
            <person name="Dougherty M."/>
            <person name="Liu R."/>
            <person name="Chaisson M."/>
            <person name="Hoppe E."/>
            <person name="Hill C."/>
            <person name="Pang A."/>
            <person name="Hillier L."/>
            <person name="Baker C."/>
            <person name="Armstrong J."/>
            <person name="Shendure J."/>
            <person name="Paten B."/>
            <person name="Wilson R."/>
            <person name="Chao H."/>
            <person name="Schneider V."/>
            <person name="Ventura M."/>
            <person name="Kronenberg Z."/>
            <person name="Murali S."/>
            <person name="Gordon D."/>
            <person name="Cantsilieris S."/>
            <person name="Munson K."/>
            <person name="Nelson B."/>
            <person name="Raja A."/>
            <person name="Underwood J."/>
            <person name="Diekhans M."/>
            <person name="Fiddes I."/>
            <person name="Haussler D."/>
            <person name="Eichler E."/>
        </authorList>
    </citation>
    <scope>NUCLEOTIDE SEQUENCE [LARGE SCALE GENOMIC DNA]</scope>
    <source>
        <strain evidence="1">Yerkes chimp pedigree #C0471</strain>
    </source>
</reference>
<evidence type="ECO:0000313" key="1">
    <source>
        <dbReference type="EMBL" id="PNI26333.1"/>
    </source>
</evidence>
<protein>
    <submittedName>
        <fullName evidence="1">RELN isoform 4</fullName>
    </submittedName>
</protein>
<evidence type="ECO:0000313" key="2">
    <source>
        <dbReference type="Proteomes" id="UP000236370"/>
    </source>
</evidence>
<name>A0A2J8JU81_PANTR</name>
<dbReference type="EMBL" id="NBAG03000424">
    <property type="protein sequence ID" value="PNI26333.1"/>
    <property type="molecule type" value="Genomic_DNA"/>
</dbReference>
<comment type="caution">
    <text evidence="1">The sequence shown here is derived from an EMBL/GenBank/DDBJ whole genome shotgun (WGS) entry which is preliminary data.</text>
</comment>
<proteinExistence type="predicted"/>
<dbReference type="Gene3D" id="2.60.120.260">
    <property type="entry name" value="Galactose-binding domain-like"/>
    <property type="match status" value="1"/>
</dbReference>
<dbReference type="AlphaFoldDB" id="A0A2J8JU81"/>
<gene>
    <name evidence="1" type="ORF">CK820_G0044331</name>
</gene>